<dbReference type="Proteomes" id="UP001336020">
    <property type="component" value="Unassembled WGS sequence"/>
</dbReference>
<organism evidence="2 3">
    <name type="scientific">Rhodococcus artemisiae</name>
    <dbReference type="NCBI Taxonomy" id="714159"/>
    <lineage>
        <taxon>Bacteria</taxon>
        <taxon>Bacillati</taxon>
        <taxon>Actinomycetota</taxon>
        <taxon>Actinomycetes</taxon>
        <taxon>Mycobacteriales</taxon>
        <taxon>Nocardiaceae</taxon>
        <taxon>Rhodococcus</taxon>
    </lineage>
</organism>
<dbReference type="InterPro" id="IPR050627">
    <property type="entry name" value="Nitroreductase/BluB"/>
</dbReference>
<evidence type="ECO:0000313" key="2">
    <source>
        <dbReference type="EMBL" id="MEE2059702.1"/>
    </source>
</evidence>
<name>A0ABU7LDS1_9NOCA</name>
<dbReference type="PANTHER" id="PTHR23026">
    <property type="entry name" value="NADPH NITROREDUCTASE"/>
    <property type="match status" value="1"/>
</dbReference>
<protein>
    <submittedName>
        <fullName evidence="2">Nitroreductase family protein</fullName>
    </submittedName>
</protein>
<evidence type="ECO:0000256" key="1">
    <source>
        <dbReference type="SAM" id="MobiDB-lite"/>
    </source>
</evidence>
<dbReference type="NCBIfam" id="NF047509">
    <property type="entry name" value="Rv3131_FMN_oxido"/>
    <property type="match status" value="1"/>
</dbReference>
<sequence>MPDRRTVESAVALSSRAPSLHNSQPWRWILGADALTLYTDNDRILPATDPSGRQMVLSCGAALDHVQRALATERWCAVIERIPHSPDQQCLAALHFRRVDEVSDVDVRLAAAIPGRRTERLPMDSPPQWQQTVGFLQELVEEADVHLDEISEHERPALAGMSRQLSGERRSDPAYQSELRWWTGHAAYPDGLPAEALPDPRWTVATEREFPAGRAASDTVGIEEDRAAILLLSTTTDSRLDWLRCGEALSAVLLACTYCGLATCPVTHLTESAATRTSLASLAGGDGVPQVLIRVGMRTPTRSGPTTPRRPLSEVLFRERPGDARS</sequence>
<dbReference type="EMBL" id="JAUTXY010000009">
    <property type="protein sequence ID" value="MEE2059702.1"/>
    <property type="molecule type" value="Genomic_DNA"/>
</dbReference>
<feature type="region of interest" description="Disordered" evidence="1">
    <location>
        <begin position="298"/>
        <end position="326"/>
    </location>
</feature>
<proteinExistence type="predicted"/>
<evidence type="ECO:0000313" key="3">
    <source>
        <dbReference type="Proteomes" id="UP001336020"/>
    </source>
</evidence>
<comment type="caution">
    <text evidence="2">The sequence shown here is derived from an EMBL/GenBank/DDBJ whole genome shotgun (WGS) entry which is preliminary data.</text>
</comment>
<feature type="compositionally biased region" description="Low complexity" evidence="1">
    <location>
        <begin position="298"/>
        <end position="310"/>
    </location>
</feature>
<dbReference type="SUPFAM" id="SSF55469">
    <property type="entry name" value="FMN-dependent nitroreductase-like"/>
    <property type="match status" value="1"/>
</dbReference>
<dbReference type="Gene3D" id="3.40.109.10">
    <property type="entry name" value="NADH Oxidase"/>
    <property type="match status" value="1"/>
</dbReference>
<accession>A0ABU7LDS1</accession>
<dbReference type="PANTHER" id="PTHR23026:SF123">
    <property type="entry name" value="NAD(P)H NITROREDUCTASE RV3131-RELATED"/>
    <property type="match status" value="1"/>
</dbReference>
<feature type="compositionally biased region" description="Basic and acidic residues" evidence="1">
    <location>
        <begin position="316"/>
        <end position="326"/>
    </location>
</feature>
<keyword evidence="3" id="KW-1185">Reference proteome</keyword>
<reference evidence="2 3" key="1">
    <citation type="submission" date="2023-07" db="EMBL/GenBank/DDBJ databases">
        <authorList>
            <person name="Girao M."/>
            <person name="Carvalho M.F."/>
        </authorList>
    </citation>
    <scope>NUCLEOTIDE SEQUENCE [LARGE SCALE GENOMIC DNA]</scope>
    <source>
        <strain evidence="2 3">YIM65754</strain>
    </source>
</reference>
<gene>
    <name evidence="2" type="ORF">Q7514_19470</name>
</gene>
<dbReference type="InterPro" id="IPR000415">
    <property type="entry name" value="Nitroreductase-like"/>
</dbReference>